<keyword evidence="1" id="KW-0812">Transmembrane</keyword>
<accession>A0A1H0IUF7</accession>
<proteinExistence type="predicted"/>
<dbReference type="Proteomes" id="UP000198860">
    <property type="component" value="Unassembled WGS sequence"/>
</dbReference>
<feature type="transmembrane region" description="Helical" evidence="1">
    <location>
        <begin position="74"/>
        <end position="94"/>
    </location>
</feature>
<keyword evidence="1" id="KW-1133">Transmembrane helix</keyword>
<evidence type="ECO:0000313" key="2">
    <source>
        <dbReference type="EMBL" id="SDO35012.1"/>
    </source>
</evidence>
<dbReference type="RefSeq" id="WP_089651596.1">
    <property type="nucleotide sequence ID" value="NZ_FNIZ01000004.1"/>
</dbReference>
<keyword evidence="3" id="KW-1185">Reference proteome</keyword>
<dbReference type="PIRSF" id="PIRSF016789">
    <property type="entry name" value="DUF454"/>
    <property type="match status" value="1"/>
</dbReference>
<gene>
    <name evidence="2" type="ORF">SAMN05421677_104189</name>
</gene>
<protein>
    <recommendedName>
        <fullName evidence="4">DUF454 domain-containing protein</fullName>
    </recommendedName>
</protein>
<dbReference type="InterPro" id="IPR007401">
    <property type="entry name" value="DUF454"/>
</dbReference>
<dbReference type="OrthoDB" id="345900at2"/>
<feature type="transmembrane region" description="Helical" evidence="1">
    <location>
        <begin position="7"/>
        <end position="28"/>
    </location>
</feature>
<dbReference type="GO" id="GO:0005886">
    <property type="term" value="C:plasma membrane"/>
    <property type="evidence" value="ECO:0007669"/>
    <property type="project" value="TreeGrafter"/>
</dbReference>
<dbReference type="Pfam" id="PF04304">
    <property type="entry name" value="DUF454"/>
    <property type="match status" value="1"/>
</dbReference>
<sequence length="129" mass="14675">MKQVKRVLLIIIGSISLVLGVLGIVLPLLPTTPFLLLTGACYVRSSDRLYNWLMSNKWFGSYIKNYKAGRGIPVRAKVSLLIMIWFSFLFSAFYITSHPLLRAGFIFGGVFFTVLILRTKTYHPEKQQS</sequence>
<evidence type="ECO:0000256" key="1">
    <source>
        <dbReference type="SAM" id="Phobius"/>
    </source>
</evidence>
<dbReference type="EMBL" id="FNIZ01000004">
    <property type="protein sequence ID" value="SDO35012.1"/>
    <property type="molecule type" value="Genomic_DNA"/>
</dbReference>
<keyword evidence="1" id="KW-0472">Membrane</keyword>
<evidence type="ECO:0000313" key="3">
    <source>
        <dbReference type="Proteomes" id="UP000198860"/>
    </source>
</evidence>
<organism evidence="2 3">
    <name type="scientific">Halobacillus aidingensis</name>
    <dbReference type="NCBI Taxonomy" id="240303"/>
    <lineage>
        <taxon>Bacteria</taxon>
        <taxon>Bacillati</taxon>
        <taxon>Bacillota</taxon>
        <taxon>Bacilli</taxon>
        <taxon>Bacillales</taxon>
        <taxon>Bacillaceae</taxon>
        <taxon>Halobacillus</taxon>
    </lineage>
</organism>
<name>A0A1H0IUF7_HALAD</name>
<dbReference type="AlphaFoldDB" id="A0A1H0IUF7"/>
<feature type="transmembrane region" description="Helical" evidence="1">
    <location>
        <begin position="100"/>
        <end position="117"/>
    </location>
</feature>
<dbReference type="STRING" id="240303.SAMN05421677_104189"/>
<dbReference type="PANTHER" id="PTHR35813:SF1">
    <property type="entry name" value="INNER MEMBRANE PROTEIN YBAN"/>
    <property type="match status" value="1"/>
</dbReference>
<evidence type="ECO:0008006" key="4">
    <source>
        <dbReference type="Google" id="ProtNLM"/>
    </source>
</evidence>
<reference evidence="3" key="1">
    <citation type="submission" date="2016-10" db="EMBL/GenBank/DDBJ databases">
        <authorList>
            <person name="Varghese N."/>
            <person name="Submissions S."/>
        </authorList>
    </citation>
    <scope>NUCLEOTIDE SEQUENCE [LARGE SCALE GENOMIC DNA]</scope>
    <source>
        <strain evidence="3">CGMCC 1.3703</strain>
    </source>
</reference>
<dbReference type="PANTHER" id="PTHR35813">
    <property type="entry name" value="INNER MEMBRANE PROTEIN YBAN"/>
    <property type="match status" value="1"/>
</dbReference>